<gene>
    <name evidence="2" type="ORF">FGF04_38675</name>
</gene>
<proteinExistence type="predicted"/>
<sequence length="98" mass="9651">MKSLKAAAVVAGSMAVAGVAAPALAADMAPPTSLNGGVDSAITQLTTEPLDLMPLQSQSRALDTENKESLLSTFNAATDTLNSASGPTGLLGGLPLKG</sequence>
<protein>
    <recommendedName>
        <fullName evidence="4">Secreted protein</fullName>
    </recommendedName>
</protein>
<comment type="caution">
    <text evidence="2">The sequence shown here is derived from an EMBL/GenBank/DDBJ whole genome shotgun (WGS) entry which is preliminary data.</text>
</comment>
<feature type="signal peptide" evidence="1">
    <location>
        <begin position="1"/>
        <end position="25"/>
    </location>
</feature>
<evidence type="ECO:0000313" key="2">
    <source>
        <dbReference type="EMBL" id="KAA0913857.1"/>
    </source>
</evidence>
<evidence type="ECO:0000256" key="1">
    <source>
        <dbReference type="SAM" id="SignalP"/>
    </source>
</evidence>
<dbReference type="EMBL" id="VDFC01000148">
    <property type="protein sequence ID" value="KAA0913857.1"/>
    <property type="molecule type" value="Genomic_DNA"/>
</dbReference>
<keyword evidence="1" id="KW-0732">Signal</keyword>
<organism evidence="2 3">
    <name type="scientific">Streptomyces apricus</name>
    <dbReference type="NCBI Taxonomy" id="1828112"/>
    <lineage>
        <taxon>Bacteria</taxon>
        <taxon>Bacillati</taxon>
        <taxon>Actinomycetota</taxon>
        <taxon>Actinomycetes</taxon>
        <taxon>Kitasatosporales</taxon>
        <taxon>Streptomycetaceae</taxon>
        <taxon>Streptomyces</taxon>
    </lineage>
</organism>
<dbReference type="AlphaFoldDB" id="A0A5A9Z9R7"/>
<dbReference type="OrthoDB" id="4336056at2"/>
<dbReference type="RefSeq" id="WP_149516071.1">
    <property type="nucleotide sequence ID" value="NZ_VDFC01000148.1"/>
</dbReference>
<evidence type="ECO:0008006" key="4">
    <source>
        <dbReference type="Google" id="ProtNLM"/>
    </source>
</evidence>
<evidence type="ECO:0000313" key="3">
    <source>
        <dbReference type="Proteomes" id="UP000324965"/>
    </source>
</evidence>
<name>A0A5A9Z9R7_9ACTN</name>
<keyword evidence="3" id="KW-1185">Reference proteome</keyword>
<accession>A0A5A9Z9R7</accession>
<reference evidence="2 3" key="1">
    <citation type="submission" date="2019-05" db="EMBL/GenBank/DDBJ databases">
        <authorList>
            <person name="Hariharan J."/>
            <person name="Choudoir M.J."/>
            <person name="Diebold P."/>
            <person name="Panke-Buisse K."/>
            <person name="Buckley D.H."/>
        </authorList>
    </citation>
    <scope>NUCLEOTIDE SEQUENCE [LARGE SCALE GENOMIC DNA]</scope>
    <source>
        <strain evidence="2 3">SUN51</strain>
    </source>
</reference>
<dbReference type="Proteomes" id="UP000324965">
    <property type="component" value="Unassembled WGS sequence"/>
</dbReference>
<feature type="chain" id="PRO_5023006358" description="Secreted protein" evidence="1">
    <location>
        <begin position="26"/>
        <end position="98"/>
    </location>
</feature>